<evidence type="ECO:0000256" key="1">
    <source>
        <dbReference type="SAM" id="MobiDB-lite"/>
    </source>
</evidence>
<gene>
    <name evidence="2" type="ORF">MICPUCDRAFT_47175</name>
</gene>
<dbReference type="Proteomes" id="UP000001876">
    <property type="component" value="Unassembled WGS sequence"/>
</dbReference>
<feature type="compositionally biased region" description="Low complexity" evidence="1">
    <location>
        <begin position="277"/>
        <end position="332"/>
    </location>
</feature>
<dbReference type="EMBL" id="GG663738">
    <property type="protein sequence ID" value="EEH57877.1"/>
    <property type="molecule type" value="Genomic_DNA"/>
</dbReference>
<organism evidence="3">
    <name type="scientific">Micromonas pusilla (strain CCMP1545)</name>
    <name type="common">Picoplanktonic green alga</name>
    <dbReference type="NCBI Taxonomy" id="564608"/>
    <lineage>
        <taxon>Eukaryota</taxon>
        <taxon>Viridiplantae</taxon>
        <taxon>Chlorophyta</taxon>
        <taxon>Mamiellophyceae</taxon>
        <taxon>Mamiellales</taxon>
        <taxon>Mamiellaceae</taxon>
        <taxon>Micromonas</taxon>
    </lineage>
</organism>
<feature type="compositionally biased region" description="Low complexity" evidence="1">
    <location>
        <begin position="33"/>
        <end position="56"/>
    </location>
</feature>
<protein>
    <submittedName>
        <fullName evidence="2">Predicted protein</fullName>
    </submittedName>
</protein>
<keyword evidence="3" id="KW-1185">Reference proteome</keyword>
<dbReference type="KEGG" id="mpp:MICPUCDRAFT_47175"/>
<dbReference type="GeneID" id="9683747"/>
<name>C1MRH3_MICPC</name>
<reference evidence="2 3" key="1">
    <citation type="journal article" date="2009" name="Science">
        <title>Green evolution and dynamic adaptations revealed by genomes of the marine picoeukaryotes Micromonas.</title>
        <authorList>
            <person name="Worden A.Z."/>
            <person name="Lee J.H."/>
            <person name="Mock T."/>
            <person name="Rouze P."/>
            <person name="Simmons M.P."/>
            <person name="Aerts A.L."/>
            <person name="Allen A.E."/>
            <person name="Cuvelier M.L."/>
            <person name="Derelle E."/>
            <person name="Everett M.V."/>
            <person name="Foulon E."/>
            <person name="Grimwood J."/>
            <person name="Gundlach H."/>
            <person name="Henrissat B."/>
            <person name="Napoli C."/>
            <person name="McDonald S.M."/>
            <person name="Parker M.S."/>
            <person name="Rombauts S."/>
            <person name="Salamov A."/>
            <person name="Von Dassow P."/>
            <person name="Badger J.H."/>
            <person name="Coutinho P.M."/>
            <person name="Demir E."/>
            <person name="Dubchak I."/>
            <person name="Gentemann C."/>
            <person name="Eikrem W."/>
            <person name="Gready J.E."/>
            <person name="John U."/>
            <person name="Lanier W."/>
            <person name="Lindquist E.A."/>
            <person name="Lucas S."/>
            <person name="Mayer K.F."/>
            <person name="Moreau H."/>
            <person name="Not F."/>
            <person name="Otillar R."/>
            <person name="Panaud O."/>
            <person name="Pangilinan J."/>
            <person name="Paulsen I."/>
            <person name="Piegu B."/>
            <person name="Poliakov A."/>
            <person name="Robbens S."/>
            <person name="Schmutz J."/>
            <person name="Toulza E."/>
            <person name="Wyss T."/>
            <person name="Zelensky A."/>
            <person name="Zhou K."/>
            <person name="Armbrust E.V."/>
            <person name="Bhattacharya D."/>
            <person name="Goodenough U.W."/>
            <person name="Van de Peer Y."/>
            <person name="Grigoriev I.V."/>
        </authorList>
    </citation>
    <scope>NUCLEOTIDE SEQUENCE [LARGE SCALE GENOMIC DNA]</scope>
    <source>
        <strain evidence="2 3">CCMP1545</strain>
    </source>
</reference>
<evidence type="ECO:0000313" key="2">
    <source>
        <dbReference type="EMBL" id="EEH57877.1"/>
    </source>
</evidence>
<feature type="region of interest" description="Disordered" evidence="1">
    <location>
        <begin position="33"/>
        <end position="114"/>
    </location>
</feature>
<feature type="region of interest" description="Disordered" evidence="1">
    <location>
        <begin position="175"/>
        <end position="333"/>
    </location>
</feature>
<feature type="compositionally biased region" description="Basic and acidic residues" evidence="1">
    <location>
        <begin position="235"/>
        <end position="244"/>
    </location>
</feature>
<feature type="compositionally biased region" description="Low complexity" evidence="1">
    <location>
        <begin position="175"/>
        <end position="227"/>
    </location>
</feature>
<evidence type="ECO:0000313" key="3">
    <source>
        <dbReference type="Proteomes" id="UP000001876"/>
    </source>
</evidence>
<sequence>MGTEGTDTNRGTVSVDEFVVFLRARNSDPPVAAEPEAFFAPRPSTSFPAPAPASTSLRYPRSIDPTSTTSAGGFAGDDRADTSADAADAAVGVFSPRQPCSHPHPPGAGSAAASCSRAAVAAASRVAAVAAAAVASRFAASGEPSLLTSFAVSSPELPPPPCAAASASASVVDASRSSFAATSRSPSRVFSSPPAVSSPSPRFARALAVSSASFSTSDAMSSGSSESARARRSRSAREMDEIVRRNGCGPASRPSSEFTPELPRDVDATPLRRRAISPSKLLMSSSESSSSVAPSSKMLTSALCAPPSSSDAASRATSTSSAVSVVSTKNASPFRPKRIVKSVRTPFTVTVTTFSGPRMRPWYFPNRT</sequence>
<dbReference type="RefSeq" id="XP_003057926.1">
    <property type="nucleotide sequence ID" value="XM_003057880.1"/>
</dbReference>
<dbReference type="AlphaFoldDB" id="C1MRH3"/>
<accession>C1MRH3</accession>
<proteinExistence type="predicted"/>